<dbReference type="PANTHER" id="PTHR30028">
    <property type="entry name" value="UPF0014 INNER MEMBRANE PROTEIN YBBM-RELATED"/>
    <property type="match status" value="1"/>
</dbReference>
<proteinExistence type="inferred from homology"/>
<protein>
    <recommendedName>
        <fullName evidence="8">EamA domain-containing protein</fullName>
    </recommendedName>
</protein>
<keyword evidence="5 6" id="KW-0472">Membrane</keyword>
<dbReference type="Pfam" id="PF03649">
    <property type="entry name" value="UPF0014"/>
    <property type="match status" value="1"/>
</dbReference>
<evidence type="ECO:0000256" key="6">
    <source>
        <dbReference type="SAM" id="Phobius"/>
    </source>
</evidence>
<name>A0A1A6ADA9_9TREE</name>
<dbReference type="PANTHER" id="PTHR30028:SF0">
    <property type="entry name" value="PROTEIN ALUMINUM SENSITIVE 3"/>
    <property type="match status" value="1"/>
</dbReference>
<evidence type="ECO:0000313" key="7">
    <source>
        <dbReference type="EMBL" id="OBR88039.1"/>
    </source>
</evidence>
<accession>A0A1A6ADA9</accession>
<dbReference type="AlphaFoldDB" id="A0A1A6ADA9"/>
<organism evidence="7">
    <name type="scientific">Kwoniella dejecticola CBS 10117</name>
    <dbReference type="NCBI Taxonomy" id="1296121"/>
    <lineage>
        <taxon>Eukaryota</taxon>
        <taxon>Fungi</taxon>
        <taxon>Dikarya</taxon>
        <taxon>Basidiomycota</taxon>
        <taxon>Agaricomycotina</taxon>
        <taxon>Tremellomycetes</taxon>
        <taxon>Tremellales</taxon>
        <taxon>Cryptococcaceae</taxon>
        <taxon>Kwoniella</taxon>
    </lineage>
</organism>
<dbReference type="InterPro" id="IPR005226">
    <property type="entry name" value="UPF0014_fam"/>
</dbReference>
<reference evidence="7" key="1">
    <citation type="submission" date="2013-07" db="EMBL/GenBank/DDBJ databases">
        <title>The Genome Sequence of Cryptococcus dejecticola CBS10117.</title>
        <authorList>
            <consortium name="The Broad Institute Genome Sequencing Platform"/>
            <person name="Cuomo C."/>
            <person name="Litvintseva A."/>
            <person name="Chen Y."/>
            <person name="Heitman J."/>
            <person name="Sun S."/>
            <person name="Springer D."/>
            <person name="Dromer F."/>
            <person name="Young S.K."/>
            <person name="Zeng Q."/>
            <person name="Gargeya S."/>
            <person name="Fitzgerald M."/>
            <person name="Abouelleil A."/>
            <person name="Alvarado L."/>
            <person name="Berlin A.M."/>
            <person name="Chapman S.B."/>
            <person name="Dewar J."/>
            <person name="Goldberg J."/>
            <person name="Griggs A."/>
            <person name="Gujja S."/>
            <person name="Hansen M."/>
            <person name="Howarth C."/>
            <person name="Imamovic A."/>
            <person name="Larimer J."/>
            <person name="McCowan C."/>
            <person name="Murphy C."/>
            <person name="Pearson M."/>
            <person name="Priest M."/>
            <person name="Roberts A."/>
            <person name="Saif S."/>
            <person name="Shea T."/>
            <person name="Sykes S."/>
            <person name="Wortman J."/>
            <person name="Nusbaum C."/>
            <person name="Birren B."/>
        </authorList>
    </citation>
    <scope>NUCLEOTIDE SEQUENCE [LARGE SCALE GENOMIC DNA]</scope>
    <source>
        <strain evidence="7">CBS 10117</strain>
    </source>
</reference>
<dbReference type="VEuPathDB" id="FungiDB:I303_02257"/>
<evidence type="ECO:0008006" key="8">
    <source>
        <dbReference type="Google" id="ProtNLM"/>
    </source>
</evidence>
<gene>
    <name evidence="7" type="ORF">I303_02257</name>
</gene>
<comment type="similarity">
    <text evidence="2">Belongs to the UPF0014 family.</text>
</comment>
<dbReference type="OrthoDB" id="432685at2759"/>
<comment type="subcellular location">
    <subcellularLocation>
        <location evidence="1">Membrane</location>
        <topology evidence="1">Multi-pass membrane protein</topology>
    </subcellularLocation>
</comment>
<evidence type="ECO:0000256" key="5">
    <source>
        <dbReference type="ARBA" id="ARBA00023136"/>
    </source>
</evidence>
<evidence type="ECO:0000256" key="1">
    <source>
        <dbReference type="ARBA" id="ARBA00004141"/>
    </source>
</evidence>
<feature type="transmembrane region" description="Helical" evidence="6">
    <location>
        <begin position="13"/>
        <end position="34"/>
    </location>
</feature>
<evidence type="ECO:0000256" key="2">
    <source>
        <dbReference type="ARBA" id="ARBA00005268"/>
    </source>
</evidence>
<keyword evidence="3 6" id="KW-0812">Transmembrane</keyword>
<keyword evidence="4 6" id="KW-1133">Transmembrane helix</keyword>
<evidence type="ECO:0000256" key="4">
    <source>
        <dbReference type="ARBA" id="ARBA00022989"/>
    </source>
</evidence>
<feature type="transmembrane region" description="Helical" evidence="6">
    <location>
        <begin position="65"/>
        <end position="85"/>
    </location>
</feature>
<sequence length="100" mass="10673">MIDSSPNLTWVNVLIGLLFILFDSLLSLVLGLGIGGSLMVAAARCVLQLSIMGLILDKVFASNNIWGVIGIAVLLNLLGAFEATYNKAKRRFSNMASISC</sequence>
<dbReference type="GO" id="GO:0005886">
    <property type="term" value="C:plasma membrane"/>
    <property type="evidence" value="ECO:0007669"/>
    <property type="project" value="TreeGrafter"/>
</dbReference>
<evidence type="ECO:0000256" key="3">
    <source>
        <dbReference type="ARBA" id="ARBA00022692"/>
    </source>
</evidence>
<dbReference type="EMBL" id="KI894028">
    <property type="protein sequence ID" value="OBR88039.1"/>
    <property type="molecule type" value="Genomic_DNA"/>
</dbReference>